<dbReference type="Proteomes" id="UP000321926">
    <property type="component" value="Unassembled WGS sequence"/>
</dbReference>
<evidence type="ECO:0000313" key="12">
    <source>
        <dbReference type="Proteomes" id="UP000321926"/>
    </source>
</evidence>
<feature type="transmembrane region" description="Helical" evidence="7">
    <location>
        <begin position="205"/>
        <end position="228"/>
    </location>
</feature>
<keyword evidence="4 7" id="KW-0812">Transmembrane</keyword>
<feature type="transmembrane region" description="Helical" evidence="7">
    <location>
        <begin position="409"/>
        <end position="432"/>
    </location>
</feature>
<feature type="transmembrane region" description="Helical" evidence="7">
    <location>
        <begin position="34"/>
        <end position="60"/>
    </location>
</feature>
<comment type="subcellular location">
    <subcellularLocation>
        <location evidence="1">Cell membrane</location>
        <topology evidence="1">Multi-pass membrane protein</topology>
    </subcellularLocation>
</comment>
<evidence type="ECO:0000256" key="2">
    <source>
        <dbReference type="ARBA" id="ARBA00009033"/>
    </source>
</evidence>
<feature type="domain" description="Nucleoside transporter/FeoB GTPase Gate" evidence="10">
    <location>
        <begin position="97"/>
        <end position="195"/>
    </location>
</feature>
<keyword evidence="6 7" id="KW-0472">Membrane</keyword>
<dbReference type="InterPro" id="IPR002668">
    <property type="entry name" value="CNT_N_dom"/>
</dbReference>
<evidence type="ECO:0000259" key="8">
    <source>
        <dbReference type="Pfam" id="PF01773"/>
    </source>
</evidence>
<feature type="transmembrane region" description="Helical" evidence="7">
    <location>
        <begin position="89"/>
        <end position="106"/>
    </location>
</feature>
<dbReference type="EMBL" id="VRTY01000028">
    <property type="protein sequence ID" value="TXK47567.1"/>
    <property type="molecule type" value="Genomic_DNA"/>
</dbReference>
<evidence type="ECO:0000259" key="9">
    <source>
        <dbReference type="Pfam" id="PF07662"/>
    </source>
</evidence>
<dbReference type="Pfam" id="PF07670">
    <property type="entry name" value="Gate"/>
    <property type="match status" value="1"/>
</dbReference>
<comment type="similarity">
    <text evidence="2">Belongs to the concentrative nucleoside transporter (CNT) (TC 2.A.41) family.</text>
</comment>
<keyword evidence="5 7" id="KW-1133">Transmembrane helix</keyword>
<sequence length="434" mass="45873">MSDILRGLIGLIAILAIAFLFSKNRKFISWRLVGFGVFLQLLFGILVTKVAFVASMFAAVSRGFVTFLDFSQAGAQFLFGSLANPDNNAGLGFIFAFSVLPTIIFFSSVSAGLYYLGVLQKIVFGIAWVMSKGMRLSGAESLSAAGNIFLGQTEAPLLVRPFIGRMTRSELMCLMTGGMATLAGGVLAAYVSFLGGSDPAQKAIFAAHLLTASIMNAPAGIVLAKILVPETEPEKINTQLEVNEEQLGVNLIDALSRGAADGLRLAANVGGMLLAFIAVIALVNYLLTDLIGSWTGLNDIVISSTNGQFKGFSLQYILGQIFRVFAFLMGVPWAESLQVGSLLGQKTAINEFVAYLDLAEMKNANTLSTKSIVMATYALCGFSNFSSIAIQVGGIGSMAPNQQGNISKLGFIALLGASLACMMTATVAGMLYDL</sequence>
<dbReference type="GO" id="GO:0005886">
    <property type="term" value="C:plasma membrane"/>
    <property type="evidence" value="ECO:0007669"/>
    <property type="project" value="UniProtKB-SubCell"/>
</dbReference>
<dbReference type="InterPro" id="IPR011657">
    <property type="entry name" value="CNT_C_dom"/>
</dbReference>
<evidence type="ECO:0000256" key="4">
    <source>
        <dbReference type="ARBA" id="ARBA00022692"/>
    </source>
</evidence>
<dbReference type="AlphaFoldDB" id="A0A5C8K9N0"/>
<dbReference type="PANTHER" id="PTHR10590:SF4">
    <property type="entry name" value="SOLUTE CARRIER FAMILY 28 MEMBER 3"/>
    <property type="match status" value="1"/>
</dbReference>
<evidence type="ECO:0000313" key="11">
    <source>
        <dbReference type="EMBL" id="TXK47567.1"/>
    </source>
</evidence>
<feature type="domain" description="Concentrative nucleoside transporter N-terminal" evidence="8">
    <location>
        <begin position="9"/>
        <end position="82"/>
    </location>
</feature>
<dbReference type="GO" id="GO:0005337">
    <property type="term" value="F:nucleoside transmembrane transporter activity"/>
    <property type="evidence" value="ECO:0007669"/>
    <property type="project" value="InterPro"/>
</dbReference>
<gene>
    <name evidence="11" type="ORF">FVR03_09245</name>
</gene>
<accession>A0A5C8K9N0</accession>
<proteinExistence type="inferred from homology"/>
<feature type="domain" description="Concentrative nucleoside transporter C-terminal" evidence="9">
    <location>
        <begin position="208"/>
        <end position="429"/>
    </location>
</feature>
<protein>
    <submittedName>
        <fullName evidence="11">NupC/NupG family nucleoside CNT transporter</fullName>
    </submittedName>
</protein>
<feature type="transmembrane region" description="Helical" evidence="7">
    <location>
        <begin position="171"/>
        <end position="193"/>
    </location>
</feature>
<evidence type="ECO:0000256" key="6">
    <source>
        <dbReference type="ARBA" id="ARBA00023136"/>
    </source>
</evidence>
<organism evidence="11 12">
    <name type="scientific">Pontibacter qinzhouensis</name>
    <dbReference type="NCBI Taxonomy" id="2603253"/>
    <lineage>
        <taxon>Bacteria</taxon>
        <taxon>Pseudomonadati</taxon>
        <taxon>Bacteroidota</taxon>
        <taxon>Cytophagia</taxon>
        <taxon>Cytophagales</taxon>
        <taxon>Hymenobacteraceae</taxon>
        <taxon>Pontibacter</taxon>
    </lineage>
</organism>
<evidence type="ECO:0000256" key="1">
    <source>
        <dbReference type="ARBA" id="ARBA00004651"/>
    </source>
</evidence>
<dbReference type="Pfam" id="PF01773">
    <property type="entry name" value="Nucleos_tra2_N"/>
    <property type="match status" value="1"/>
</dbReference>
<dbReference type="GO" id="GO:0015293">
    <property type="term" value="F:symporter activity"/>
    <property type="evidence" value="ECO:0007669"/>
    <property type="project" value="TreeGrafter"/>
</dbReference>
<dbReference type="Pfam" id="PF07662">
    <property type="entry name" value="Nucleos_tra2_C"/>
    <property type="match status" value="1"/>
</dbReference>
<reference evidence="11 12" key="1">
    <citation type="submission" date="2019-08" db="EMBL/GenBank/DDBJ databases">
        <authorList>
            <person name="Shi S."/>
        </authorList>
    </citation>
    <scope>NUCLEOTIDE SEQUENCE [LARGE SCALE GENOMIC DNA]</scope>
    <source>
        <strain evidence="11 12">GY10130</strain>
    </source>
</reference>
<dbReference type="InterPro" id="IPR011642">
    <property type="entry name" value="Gate_dom"/>
</dbReference>
<dbReference type="OrthoDB" id="9766455at2"/>
<evidence type="ECO:0000256" key="7">
    <source>
        <dbReference type="SAM" id="Phobius"/>
    </source>
</evidence>
<name>A0A5C8K9N0_9BACT</name>
<dbReference type="InterPro" id="IPR008276">
    <property type="entry name" value="C_nuclsd_transpt"/>
</dbReference>
<feature type="transmembrane region" description="Helical" evidence="7">
    <location>
        <begin position="372"/>
        <end position="397"/>
    </location>
</feature>
<keyword evidence="3" id="KW-1003">Cell membrane</keyword>
<keyword evidence="12" id="KW-1185">Reference proteome</keyword>
<dbReference type="PANTHER" id="PTHR10590">
    <property type="entry name" value="SODIUM/NUCLEOSIDE COTRANSPORTER"/>
    <property type="match status" value="1"/>
</dbReference>
<feature type="transmembrane region" description="Helical" evidence="7">
    <location>
        <begin position="265"/>
        <end position="287"/>
    </location>
</feature>
<evidence type="ECO:0000256" key="3">
    <source>
        <dbReference type="ARBA" id="ARBA00022475"/>
    </source>
</evidence>
<comment type="caution">
    <text evidence="11">The sequence shown here is derived from an EMBL/GenBank/DDBJ whole genome shotgun (WGS) entry which is preliminary data.</text>
</comment>
<evidence type="ECO:0000259" key="10">
    <source>
        <dbReference type="Pfam" id="PF07670"/>
    </source>
</evidence>
<evidence type="ECO:0000256" key="5">
    <source>
        <dbReference type="ARBA" id="ARBA00022989"/>
    </source>
</evidence>
<feature type="transmembrane region" description="Helical" evidence="7">
    <location>
        <begin position="6"/>
        <end position="22"/>
    </location>
</feature>
<dbReference type="RefSeq" id="WP_147921460.1">
    <property type="nucleotide sequence ID" value="NZ_VRTY01000028.1"/>
</dbReference>